<dbReference type="InterPro" id="IPR014780">
    <property type="entry name" value="tRNA_psdUridine_synth_TruB"/>
</dbReference>
<dbReference type="PANTHER" id="PTHR13767">
    <property type="entry name" value="TRNA-PSEUDOURIDINE SYNTHASE"/>
    <property type="match status" value="1"/>
</dbReference>
<dbReference type="HAMAP" id="MF_01080">
    <property type="entry name" value="TruB_bact"/>
    <property type="match status" value="1"/>
</dbReference>
<dbReference type="EC" id="5.4.99.25" evidence="3"/>
<feature type="region of interest" description="Disordered" evidence="6">
    <location>
        <begin position="235"/>
        <end position="322"/>
    </location>
</feature>
<keyword evidence="5" id="KW-0413">Isomerase</keyword>
<protein>
    <recommendedName>
        <fullName evidence="3">tRNA pseudouridine(55) synthase</fullName>
        <ecNumber evidence="3">5.4.99.25</ecNumber>
    </recommendedName>
</protein>
<dbReference type="AlphaFoldDB" id="A0A9P4MBL6"/>
<evidence type="ECO:0000259" key="7">
    <source>
        <dbReference type="Pfam" id="PF01509"/>
    </source>
</evidence>
<comment type="caution">
    <text evidence="8">The sequence shown here is derived from an EMBL/GenBank/DDBJ whole genome shotgun (WGS) entry which is preliminary data.</text>
</comment>
<comment type="similarity">
    <text evidence="2">Belongs to the pseudouridine synthase TruB family.</text>
</comment>
<evidence type="ECO:0000256" key="5">
    <source>
        <dbReference type="ARBA" id="ARBA00023235"/>
    </source>
</evidence>
<dbReference type="EMBL" id="ML978121">
    <property type="protein sequence ID" value="KAF2104786.1"/>
    <property type="molecule type" value="Genomic_DNA"/>
</dbReference>
<dbReference type="PANTHER" id="PTHR13767:SF2">
    <property type="entry name" value="PSEUDOURIDYLATE SYNTHASE TRUB1"/>
    <property type="match status" value="1"/>
</dbReference>
<feature type="domain" description="Pseudouridine synthase II N-terminal" evidence="7">
    <location>
        <begin position="75"/>
        <end position="203"/>
    </location>
</feature>
<dbReference type="GO" id="GO:1990481">
    <property type="term" value="P:mRNA pseudouridine synthesis"/>
    <property type="evidence" value="ECO:0007669"/>
    <property type="project" value="TreeGrafter"/>
</dbReference>
<name>A0A9P4MBL6_9PEZI</name>
<evidence type="ECO:0000256" key="4">
    <source>
        <dbReference type="ARBA" id="ARBA00022694"/>
    </source>
</evidence>
<evidence type="ECO:0000313" key="9">
    <source>
        <dbReference type="Proteomes" id="UP000799772"/>
    </source>
</evidence>
<keyword evidence="4" id="KW-0819">tRNA processing</keyword>
<feature type="region of interest" description="Disordered" evidence="6">
    <location>
        <begin position="395"/>
        <end position="424"/>
    </location>
</feature>
<organism evidence="8 9">
    <name type="scientific">Rhizodiscina lignyota</name>
    <dbReference type="NCBI Taxonomy" id="1504668"/>
    <lineage>
        <taxon>Eukaryota</taxon>
        <taxon>Fungi</taxon>
        <taxon>Dikarya</taxon>
        <taxon>Ascomycota</taxon>
        <taxon>Pezizomycotina</taxon>
        <taxon>Dothideomycetes</taxon>
        <taxon>Pleosporomycetidae</taxon>
        <taxon>Aulographales</taxon>
        <taxon>Rhizodiscinaceae</taxon>
        <taxon>Rhizodiscina</taxon>
    </lineage>
</organism>
<dbReference type="OrthoDB" id="9995526at2759"/>
<dbReference type="GO" id="GO:0005634">
    <property type="term" value="C:nucleus"/>
    <property type="evidence" value="ECO:0007669"/>
    <property type="project" value="TreeGrafter"/>
</dbReference>
<dbReference type="InterPro" id="IPR002501">
    <property type="entry name" value="PsdUridine_synth_N"/>
</dbReference>
<dbReference type="GO" id="GO:0003723">
    <property type="term" value="F:RNA binding"/>
    <property type="evidence" value="ECO:0007669"/>
    <property type="project" value="InterPro"/>
</dbReference>
<accession>A0A9P4MBL6</accession>
<dbReference type="SUPFAM" id="SSF55120">
    <property type="entry name" value="Pseudouridine synthase"/>
    <property type="match status" value="1"/>
</dbReference>
<dbReference type="Pfam" id="PF01509">
    <property type="entry name" value="TruB_N"/>
    <property type="match status" value="1"/>
</dbReference>
<dbReference type="InterPro" id="IPR020103">
    <property type="entry name" value="PsdUridine_synth_cat_dom_sf"/>
</dbReference>
<evidence type="ECO:0000256" key="1">
    <source>
        <dbReference type="ARBA" id="ARBA00001166"/>
    </source>
</evidence>
<evidence type="ECO:0000256" key="6">
    <source>
        <dbReference type="SAM" id="MobiDB-lite"/>
    </source>
</evidence>
<dbReference type="GO" id="GO:0160148">
    <property type="term" value="F:tRNA pseudouridine(55) synthase activity"/>
    <property type="evidence" value="ECO:0007669"/>
    <property type="project" value="UniProtKB-EC"/>
</dbReference>
<dbReference type="Proteomes" id="UP000799772">
    <property type="component" value="Unassembled WGS sequence"/>
</dbReference>
<dbReference type="GO" id="GO:0006400">
    <property type="term" value="P:tRNA modification"/>
    <property type="evidence" value="ECO:0007669"/>
    <property type="project" value="TreeGrafter"/>
</dbReference>
<evidence type="ECO:0000313" key="8">
    <source>
        <dbReference type="EMBL" id="KAF2104786.1"/>
    </source>
</evidence>
<keyword evidence="9" id="KW-1185">Reference proteome</keyword>
<proteinExistence type="inferred from homology"/>
<dbReference type="Gene3D" id="3.30.2350.10">
    <property type="entry name" value="Pseudouridine synthase"/>
    <property type="match status" value="1"/>
</dbReference>
<gene>
    <name evidence="8" type="ORF">NA57DRAFT_63133</name>
</gene>
<comment type="catalytic activity">
    <reaction evidence="1">
        <text>a uridine in mRNA = a pseudouridine in mRNA</text>
        <dbReference type="Rhea" id="RHEA:56644"/>
        <dbReference type="Rhea" id="RHEA-COMP:14658"/>
        <dbReference type="Rhea" id="RHEA-COMP:14659"/>
        <dbReference type="ChEBI" id="CHEBI:65314"/>
        <dbReference type="ChEBI" id="CHEBI:65315"/>
    </reaction>
</comment>
<feature type="compositionally biased region" description="Basic and acidic residues" evidence="6">
    <location>
        <begin position="401"/>
        <end position="412"/>
    </location>
</feature>
<reference evidence="8" key="1">
    <citation type="journal article" date="2020" name="Stud. Mycol.">
        <title>101 Dothideomycetes genomes: a test case for predicting lifestyles and emergence of pathogens.</title>
        <authorList>
            <person name="Haridas S."/>
            <person name="Albert R."/>
            <person name="Binder M."/>
            <person name="Bloem J."/>
            <person name="Labutti K."/>
            <person name="Salamov A."/>
            <person name="Andreopoulos B."/>
            <person name="Baker S."/>
            <person name="Barry K."/>
            <person name="Bills G."/>
            <person name="Bluhm B."/>
            <person name="Cannon C."/>
            <person name="Castanera R."/>
            <person name="Culley D."/>
            <person name="Daum C."/>
            <person name="Ezra D."/>
            <person name="Gonzalez J."/>
            <person name="Henrissat B."/>
            <person name="Kuo A."/>
            <person name="Liang C."/>
            <person name="Lipzen A."/>
            <person name="Lutzoni F."/>
            <person name="Magnuson J."/>
            <person name="Mondo S."/>
            <person name="Nolan M."/>
            <person name="Ohm R."/>
            <person name="Pangilinan J."/>
            <person name="Park H.-J."/>
            <person name="Ramirez L."/>
            <person name="Alfaro M."/>
            <person name="Sun H."/>
            <person name="Tritt A."/>
            <person name="Yoshinaga Y."/>
            <person name="Zwiers L.-H."/>
            <person name="Turgeon B."/>
            <person name="Goodwin S."/>
            <person name="Spatafora J."/>
            <person name="Crous P."/>
            <person name="Grigoriev I."/>
        </authorList>
    </citation>
    <scope>NUCLEOTIDE SEQUENCE</scope>
    <source>
        <strain evidence="8">CBS 133067</strain>
    </source>
</reference>
<evidence type="ECO:0000256" key="2">
    <source>
        <dbReference type="ARBA" id="ARBA00008999"/>
    </source>
</evidence>
<evidence type="ECO:0000256" key="3">
    <source>
        <dbReference type="ARBA" id="ARBA00012787"/>
    </source>
</evidence>
<sequence>MSQSSKIIEGVFAVHKPLGISSAQVLRDLQSAFNPSKTFAPWLAREKDRLNDEYNRPKNRKWSYKQKTRFRNLQVKLGHGGTLDPMATGVLIVGVGSGTKCLNQFLECTKTYETVVLFGAATDSYDAVGKIVARAPCEHITRSSVEEALAKFRGNIMQKPPIFSALKVQGKPMYEYARKGEELPIEIQERPVKVHELELLEWLDGGSHQYQFPTEEADSALKAAAQKVMAVEDKAIDDSTLKGPSNSADSSPGLRRKREDSTDHLITATSPSRKRQRTEPEALMSGALPPPKETEKNDEVAAPTSNDEVKTSETVEPLPPCPAPAVRLRMTVSSGFYVRSLAHDLGAAVGSLGLMAALVRSRQGDFELGKNVVEYEDIGKEEEVWSPQVEASLDRWAATTEAKDNGEARSEEPSNEGVAQAAVN</sequence>